<evidence type="ECO:0000256" key="1">
    <source>
        <dbReference type="ARBA" id="ARBA00001917"/>
    </source>
</evidence>
<evidence type="ECO:0000256" key="4">
    <source>
        <dbReference type="ARBA" id="ARBA00022630"/>
    </source>
</evidence>
<dbReference type="SUPFAM" id="SSF52218">
    <property type="entry name" value="Flavoproteins"/>
    <property type="match status" value="1"/>
</dbReference>
<comment type="cofactor">
    <cofactor evidence="1">
        <name>FMN</name>
        <dbReference type="ChEBI" id="CHEBI:58210"/>
    </cofactor>
</comment>
<proteinExistence type="inferred from homology"/>
<dbReference type="Pfam" id="PF00258">
    <property type="entry name" value="Flavodoxin_1"/>
    <property type="match status" value="1"/>
</dbReference>
<gene>
    <name evidence="8" type="ORF">CF9_0097</name>
</gene>
<comment type="similarity">
    <text evidence="2">Belongs to the flavodoxin family.</text>
</comment>
<keyword evidence="5" id="KW-0288">FMN</keyword>
<protein>
    <submittedName>
        <fullName evidence="8">Flavodoxin</fullName>
    </submittedName>
</protein>
<evidence type="ECO:0000259" key="7">
    <source>
        <dbReference type="PROSITE" id="PS50902"/>
    </source>
</evidence>
<dbReference type="InterPro" id="IPR050619">
    <property type="entry name" value="Flavodoxin"/>
</dbReference>
<dbReference type="Proteomes" id="UP001432173">
    <property type="component" value="Segment"/>
</dbReference>
<dbReference type="EMBL" id="PP034389">
    <property type="protein sequence ID" value="WRW34520.1"/>
    <property type="molecule type" value="Genomic_DNA"/>
</dbReference>
<keyword evidence="4" id="KW-0285">Flavoprotein</keyword>
<evidence type="ECO:0000256" key="5">
    <source>
        <dbReference type="ARBA" id="ARBA00022643"/>
    </source>
</evidence>
<evidence type="ECO:0000256" key="2">
    <source>
        <dbReference type="ARBA" id="ARBA00005267"/>
    </source>
</evidence>
<evidence type="ECO:0000256" key="3">
    <source>
        <dbReference type="ARBA" id="ARBA00022448"/>
    </source>
</evidence>
<dbReference type="PANTHER" id="PTHR42809">
    <property type="entry name" value="FLAVODOXIN 2"/>
    <property type="match status" value="1"/>
</dbReference>
<reference evidence="8" key="1">
    <citation type="submission" date="2023-12" db="EMBL/GenBank/DDBJ databases">
        <title>Isolation and Characterisation of Novel Lytic Bacteriophages for therapeutic applications in Prosthetic Joint Infections.</title>
        <authorList>
            <person name="Burton N."/>
            <person name="Melo L.D.R."/>
            <person name="Pearce B."/>
            <person name="Tadesse M.D."/>
            <person name="Vryonis E."/>
            <person name="Sagona A."/>
        </authorList>
    </citation>
    <scope>NUCLEOTIDE SEQUENCE</scope>
</reference>
<dbReference type="Gene3D" id="3.40.50.360">
    <property type="match status" value="1"/>
</dbReference>
<evidence type="ECO:0000313" key="9">
    <source>
        <dbReference type="Proteomes" id="UP001432173"/>
    </source>
</evidence>
<dbReference type="PROSITE" id="PS50902">
    <property type="entry name" value="FLAVODOXIN_LIKE"/>
    <property type="match status" value="1"/>
</dbReference>
<name>A0AAX4J729_9CAUD</name>
<feature type="domain" description="Flavodoxin-like" evidence="7">
    <location>
        <begin position="3"/>
        <end position="143"/>
    </location>
</feature>
<keyword evidence="6" id="KW-0249">Electron transport</keyword>
<dbReference type="InterPro" id="IPR029039">
    <property type="entry name" value="Flavoprotein-like_sf"/>
</dbReference>
<organism evidence="8 9">
    <name type="scientific">Staphylococcus phage CF9</name>
    <dbReference type="NCBI Taxonomy" id="3113741"/>
    <lineage>
        <taxon>Viruses</taxon>
        <taxon>Duplodnaviria</taxon>
        <taxon>Heunggongvirae</taxon>
        <taxon>Uroviricota</taxon>
        <taxon>Caudoviricetes</taxon>
        <taxon>Sextaecvirus</taxon>
    </lineage>
</organism>
<evidence type="ECO:0000256" key="6">
    <source>
        <dbReference type="ARBA" id="ARBA00022982"/>
    </source>
</evidence>
<sequence>MKILMIGFSKTGNTYMLMDYLKQFNNSIVERRFNITEHIDIDIKEYDLIIVGSNTWGDGKIPKNCKDFIINNATRYNKKWIVFGTGNSIFAHFCRAVDSIKKILNDTDNTVLETFKYEQRFILNDLDNEQERKLDNIIKIISN</sequence>
<dbReference type="GO" id="GO:0010181">
    <property type="term" value="F:FMN binding"/>
    <property type="evidence" value="ECO:0007669"/>
    <property type="project" value="InterPro"/>
</dbReference>
<evidence type="ECO:0000313" key="8">
    <source>
        <dbReference type="EMBL" id="WRW34520.1"/>
    </source>
</evidence>
<dbReference type="PANTHER" id="PTHR42809:SF1">
    <property type="entry name" value="FLAVODOXIN 1"/>
    <property type="match status" value="1"/>
</dbReference>
<accession>A0AAX4J729</accession>
<dbReference type="InterPro" id="IPR008254">
    <property type="entry name" value="Flavodoxin/NO_synth"/>
</dbReference>
<keyword evidence="3" id="KW-0813">Transport</keyword>